<keyword evidence="2" id="KW-1185">Reference proteome</keyword>
<organism evidence="1 2">
    <name type="scientific">Raoultibacter timonensis</name>
    <dbReference type="NCBI Taxonomy" id="1907662"/>
    <lineage>
        <taxon>Bacteria</taxon>
        <taxon>Bacillati</taxon>
        <taxon>Actinomycetota</taxon>
        <taxon>Coriobacteriia</taxon>
        <taxon>Eggerthellales</taxon>
        <taxon>Eggerthellaceae</taxon>
        <taxon>Raoultibacter</taxon>
    </lineage>
</organism>
<reference evidence="1 2" key="1">
    <citation type="submission" date="2022-01" db="EMBL/GenBank/DDBJ databases">
        <title>Novel bile acid biosynthetic pathways are enriched in the microbiome of centenarians.</title>
        <authorList>
            <person name="Sato Y."/>
            <person name="Atarashi K."/>
            <person name="Plichta R.D."/>
            <person name="Arai Y."/>
            <person name="Sasajima S."/>
            <person name="Kearney M.S."/>
            <person name="Suda W."/>
            <person name="Takeshita K."/>
            <person name="Sasaki T."/>
            <person name="Okamoto S."/>
            <person name="Skelly N.A."/>
            <person name="Okamura Y."/>
            <person name="Vlamakis H."/>
            <person name="Li Y."/>
            <person name="Tanoue T."/>
            <person name="Takei H."/>
            <person name="Nittono H."/>
            <person name="Narushima S."/>
            <person name="Irie J."/>
            <person name="Itoh H."/>
            <person name="Moriya K."/>
            <person name="Sugiura Y."/>
            <person name="Suematsu M."/>
            <person name="Moritoki N."/>
            <person name="Shibata S."/>
            <person name="Littman R.D."/>
            <person name="Fischbach A.M."/>
            <person name="Uwamino Y."/>
            <person name="Inoue T."/>
            <person name="Honda A."/>
            <person name="Hattori M."/>
            <person name="Murai T."/>
            <person name="Xavier J.R."/>
            <person name="Hirose N."/>
            <person name="Honda K."/>
        </authorList>
    </citation>
    <scope>NUCLEOTIDE SEQUENCE [LARGE SCALE GENOMIC DNA]</scope>
    <source>
        <strain evidence="1 2">CE91-St30</strain>
    </source>
</reference>
<dbReference type="Proteomes" id="UP001320544">
    <property type="component" value="Chromosome"/>
</dbReference>
<evidence type="ECO:0000313" key="1">
    <source>
        <dbReference type="EMBL" id="BDE94915.1"/>
    </source>
</evidence>
<sequence>MLISHRRSAYMDDDEIERVAGLFEIQRDKTENAIDRTAWDAASKVLRILNGHDIKTGDDLMVIFKRYEFGETSNQMVKEN</sequence>
<gene>
    <name evidence="1" type="ORF">CE91St30_02480</name>
</gene>
<proteinExistence type="predicted"/>
<evidence type="ECO:0000313" key="2">
    <source>
        <dbReference type="Proteomes" id="UP001320544"/>
    </source>
</evidence>
<accession>A0ABN6MA87</accession>
<name>A0ABN6MA87_9ACTN</name>
<dbReference type="EMBL" id="AP025564">
    <property type="protein sequence ID" value="BDE94915.1"/>
    <property type="molecule type" value="Genomic_DNA"/>
</dbReference>
<protein>
    <submittedName>
        <fullName evidence="1">Uncharacterized protein</fullName>
    </submittedName>
</protein>